<protein>
    <submittedName>
        <fullName evidence="2">GNAT family N-acetyltransferase</fullName>
    </submittedName>
</protein>
<dbReference type="InterPro" id="IPR000182">
    <property type="entry name" value="GNAT_dom"/>
</dbReference>
<evidence type="ECO:0000259" key="1">
    <source>
        <dbReference type="PROSITE" id="PS51186"/>
    </source>
</evidence>
<evidence type="ECO:0000313" key="2">
    <source>
        <dbReference type="EMBL" id="BDU17295.1"/>
    </source>
</evidence>
<sequence length="209" mass="24174">MDVKPAVTERPIQIRCFNGMAIEPWLGHLAALRIAVFRDWPYLYDGDEDYEAQYLTTYLRSPRSVAVLAFDGDLVVGASTGLPLADESEEFTEPFTHTSIPVTDVFYCGESVLLPAYRGKGIGHRFFDEREAHARHYGDYGWTAFCAVDREPTHPRRPAFHRGNDAFWNKRGYRPRPDLRARLPWREIGQDGETDHTLTFWLRPLERTR</sequence>
<evidence type="ECO:0000313" key="3">
    <source>
        <dbReference type="Proteomes" id="UP001317822"/>
    </source>
</evidence>
<dbReference type="CDD" id="cd04301">
    <property type="entry name" value="NAT_SF"/>
    <property type="match status" value="1"/>
</dbReference>
<dbReference type="InterPro" id="IPR016181">
    <property type="entry name" value="Acyl_CoA_acyltransferase"/>
</dbReference>
<dbReference type="RefSeq" id="WP_425494515.1">
    <property type="nucleotide sequence ID" value="NZ_AP027041.1"/>
</dbReference>
<feature type="domain" description="N-acetyltransferase" evidence="1">
    <location>
        <begin position="30"/>
        <end position="186"/>
    </location>
</feature>
<reference evidence="2 3" key="1">
    <citation type="journal article" date="2023" name="Int. J. Syst. Evol. Microbiol.">
        <title>Physiological and genomic analyses of cobalamin (vitamin B12)-auxotrophy of Lysobacter auxotrophicus sp. nov., a methionine-auxotrophic chitinolytic bacterium isolated from chitin-treated soil.</title>
        <authorList>
            <person name="Saito A."/>
            <person name="Dohra H."/>
            <person name="Hamada M."/>
            <person name="Moriuchi R."/>
            <person name="Kotsuchibashi Y."/>
            <person name="Mori K."/>
        </authorList>
    </citation>
    <scope>NUCLEOTIDE SEQUENCE [LARGE SCALE GENOMIC DNA]</scope>
    <source>
        <strain evidence="2 3">5-21a</strain>
    </source>
</reference>
<accession>A0ABM8DFB0</accession>
<dbReference type="PROSITE" id="PS51186">
    <property type="entry name" value="GNAT"/>
    <property type="match status" value="1"/>
</dbReference>
<proteinExistence type="predicted"/>
<dbReference type="Pfam" id="PF00583">
    <property type="entry name" value="Acetyltransf_1"/>
    <property type="match status" value="1"/>
</dbReference>
<dbReference type="Proteomes" id="UP001317822">
    <property type="component" value="Chromosome"/>
</dbReference>
<organism evidence="2 3">
    <name type="scientific">Lysobacter auxotrophicus</name>
    <dbReference type="NCBI Taxonomy" id="2992573"/>
    <lineage>
        <taxon>Bacteria</taxon>
        <taxon>Pseudomonadati</taxon>
        <taxon>Pseudomonadota</taxon>
        <taxon>Gammaproteobacteria</taxon>
        <taxon>Lysobacterales</taxon>
        <taxon>Lysobacteraceae</taxon>
        <taxon>Lysobacter</taxon>
    </lineage>
</organism>
<keyword evidence="3" id="KW-1185">Reference proteome</keyword>
<dbReference type="Gene3D" id="3.40.630.30">
    <property type="match status" value="1"/>
</dbReference>
<dbReference type="EMBL" id="AP027041">
    <property type="protein sequence ID" value="BDU17295.1"/>
    <property type="molecule type" value="Genomic_DNA"/>
</dbReference>
<gene>
    <name evidence="2" type="ORF">LA521A_24960</name>
</gene>
<name>A0ABM8DFB0_9GAMM</name>
<dbReference type="SUPFAM" id="SSF55729">
    <property type="entry name" value="Acyl-CoA N-acyltransferases (Nat)"/>
    <property type="match status" value="1"/>
</dbReference>